<dbReference type="EMBL" id="BQNB010018101">
    <property type="protein sequence ID" value="GJT70695.1"/>
    <property type="molecule type" value="Genomic_DNA"/>
</dbReference>
<accession>A0ABQ5G6C7</accession>
<feature type="region of interest" description="Disordered" evidence="1">
    <location>
        <begin position="237"/>
        <end position="268"/>
    </location>
</feature>
<gene>
    <name evidence="2" type="ORF">Tco_1029981</name>
</gene>
<sequence>MMVHLDLLVPQEKCNALPNPIALERAWFNLARGPWPKMICCKDLKHFMIIILPWMRLMMGVSTLSGSCDGKVKVLEEERNQLSFVNKAKVTRIQELESELAKKGYELEVAEKESTDWVKERQDLLVRLGQNEVEKFDCICKLLPTMVSRLLQSHEYKKGLSEPFNMAIQAGWGKRLSHGQTDEQIFAALNEVQGFNSYSDMKLYPMYGKLFEAQYPFIAKISSGYHHSVTDLLKIHPDPAPSGSTPAPTISATLVGTGSPPSSSRKKA</sequence>
<keyword evidence="3" id="KW-1185">Reference proteome</keyword>
<organism evidence="2 3">
    <name type="scientific">Tanacetum coccineum</name>
    <dbReference type="NCBI Taxonomy" id="301880"/>
    <lineage>
        <taxon>Eukaryota</taxon>
        <taxon>Viridiplantae</taxon>
        <taxon>Streptophyta</taxon>
        <taxon>Embryophyta</taxon>
        <taxon>Tracheophyta</taxon>
        <taxon>Spermatophyta</taxon>
        <taxon>Magnoliopsida</taxon>
        <taxon>eudicotyledons</taxon>
        <taxon>Gunneridae</taxon>
        <taxon>Pentapetalae</taxon>
        <taxon>asterids</taxon>
        <taxon>campanulids</taxon>
        <taxon>Asterales</taxon>
        <taxon>Asteraceae</taxon>
        <taxon>Asteroideae</taxon>
        <taxon>Anthemideae</taxon>
        <taxon>Anthemidinae</taxon>
        <taxon>Tanacetum</taxon>
    </lineage>
</organism>
<name>A0ABQ5G6C7_9ASTR</name>
<comment type="caution">
    <text evidence="2">The sequence shown here is derived from an EMBL/GenBank/DDBJ whole genome shotgun (WGS) entry which is preliminary data.</text>
</comment>
<reference evidence="2" key="2">
    <citation type="submission" date="2022-01" db="EMBL/GenBank/DDBJ databases">
        <authorList>
            <person name="Yamashiro T."/>
            <person name="Shiraishi A."/>
            <person name="Satake H."/>
            <person name="Nakayama K."/>
        </authorList>
    </citation>
    <scope>NUCLEOTIDE SEQUENCE</scope>
</reference>
<feature type="compositionally biased region" description="Polar residues" evidence="1">
    <location>
        <begin position="242"/>
        <end position="268"/>
    </location>
</feature>
<evidence type="ECO:0000256" key="1">
    <source>
        <dbReference type="SAM" id="MobiDB-lite"/>
    </source>
</evidence>
<dbReference type="Proteomes" id="UP001151760">
    <property type="component" value="Unassembled WGS sequence"/>
</dbReference>
<proteinExistence type="predicted"/>
<reference evidence="2" key="1">
    <citation type="journal article" date="2022" name="Int. J. Mol. Sci.">
        <title>Draft Genome of Tanacetum Coccineum: Genomic Comparison of Closely Related Tanacetum-Family Plants.</title>
        <authorList>
            <person name="Yamashiro T."/>
            <person name="Shiraishi A."/>
            <person name="Nakayama K."/>
            <person name="Satake H."/>
        </authorList>
    </citation>
    <scope>NUCLEOTIDE SEQUENCE</scope>
</reference>
<evidence type="ECO:0000313" key="3">
    <source>
        <dbReference type="Proteomes" id="UP001151760"/>
    </source>
</evidence>
<protein>
    <submittedName>
        <fullName evidence="2">Uncharacterized protein</fullName>
    </submittedName>
</protein>
<evidence type="ECO:0000313" key="2">
    <source>
        <dbReference type="EMBL" id="GJT70695.1"/>
    </source>
</evidence>